<sequence>MLRLPPSLLARFAAFISLQWLMNLVSSFSASMSLVNLFGLTTLFPLRTWGALPWRLGGMDLLFFCPLNRLCFCVISLLSDGSTEQPPQLCAVGRIRLKPD</sequence>
<accession>A0A0A9E3D3</accession>
<name>A0A0A9E3D3_ARUDO</name>
<evidence type="ECO:0000313" key="1">
    <source>
        <dbReference type="EMBL" id="JAD93528.1"/>
    </source>
</evidence>
<proteinExistence type="predicted"/>
<protein>
    <submittedName>
        <fullName evidence="1">Uncharacterized protein</fullName>
    </submittedName>
</protein>
<organism evidence="1">
    <name type="scientific">Arundo donax</name>
    <name type="common">Giant reed</name>
    <name type="synonym">Donax arundinaceus</name>
    <dbReference type="NCBI Taxonomy" id="35708"/>
    <lineage>
        <taxon>Eukaryota</taxon>
        <taxon>Viridiplantae</taxon>
        <taxon>Streptophyta</taxon>
        <taxon>Embryophyta</taxon>
        <taxon>Tracheophyta</taxon>
        <taxon>Spermatophyta</taxon>
        <taxon>Magnoliopsida</taxon>
        <taxon>Liliopsida</taxon>
        <taxon>Poales</taxon>
        <taxon>Poaceae</taxon>
        <taxon>PACMAD clade</taxon>
        <taxon>Arundinoideae</taxon>
        <taxon>Arundineae</taxon>
        <taxon>Arundo</taxon>
    </lineage>
</organism>
<reference evidence="1" key="2">
    <citation type="journal article" date="2015" name="Data Brief">
        <title>Shoot transcriptome of the giant reed, Arundo donax.</title>
        <authorList>
            <person name="Barrero R.A."/>
            <person name="Guerrero F.D."/>
            <person name="Moolhuijzen P."/>
            <person name="Goolsby J.A."/>
            <person name="Tidwell J."/>
            <person name="Bellgard S.E."/>
            <person name="Bellgard M.I."/>
        </authorList>
    </citation>
    <scope>NUCLEOTIDE SEQUENCE</scope>
    <source>
        <tissue evidence="1">Shoot tissue taken approximately 20 cm above the soil surface</tissue>
    </source>
</reference>
<reference evidence="1" key="1">
    <citation type="submission" date="2014-09" db="EMBL/GenBank/DDBJ databases">
        <authorList>
            <person name="Magalhaes I.L.F."/>
            <person name="Oliveira U."/>
            <person name="Santos F.R."/>
            <person name="Vidigal T.H.D.A."/>
            <person name="Brescovit A.D."/>
            <person name="Santos A.J."/>
        </authorList>
    </citation>
    <scope>NUCLEOTIDE SEQUENCE</scope>
    <source>
        <tissue evidence="1">Shoot tissue taken approximately 20 cm above the soil surface</tissue>
    </source>
</reference>
<dbReference type="EMBL" id="GBRH01204367">
    <property type="protein sequence ID" value="JAD93528.1"/>
    <property type="molecule type" value="Transcribed_RNA"/>
</dbReference>
<dbReference type="AlphaFoldDB" id="A0A0A9E3D3"/>